<evidence type="ECO:0000256" key="1">
    <source>
        <dbReference type="ARBA" id="ARBA00001946"/>
    </source>
</evidence>
<evidence type="ECO:0000256" key="6">
    <source>
        <dbReference type="ARBA" id="ARBA00022741"/>
    </source>
</evidence>
<keyword evidence="4 9" id="KW-0548">Nucleotidyltransferase</keyword>
<evidence type="ECO:0000313" key="10">
    <source>
        <dbReference type="Proteomes" id="UP000516957"/>
    </source>
</evidence>
<evidence type="ECO:0000256" key="7">
    <source>
        <dbReference type="ARBA" id="ARBA00022842"/>
    </source>
</evidence>
<gene>
    <name evidence="9" type="ORF">BKA08_001239</name>
</gene>
<evidence type="ECO:0000256" key="5">
    <source>
        <dbReference type="ARBA" id="ARBA00022723"/>
    </source>
</evidence>
<name>A0A7Y9F0A2_9ACTN</name>
<evidence type="ECO:0000313" key="9">
    <source>
        <dbReference type="EMBL" id="NYD57001.1"/>
    </source>
</evidence>
<accession>A0A7Y9F0A2</accession>
<dbReference type="Pfam" id="PF01743">
    <property type="entry name" value="PolyA_pol"/>
    <property type="match status" value="1"/>
</dbReference>
<dbReference type="PROSITE" id="PS51831">
    <property type="entry name" value="HD"/>
    <property type="match status" value="1"/>
</dbReference>
<dbReference type="GO" id="GO:0008033">
    <property type="term" value="P:tRNA processing"/>
    <property type="evidence" value="ECO:0007669"/>
    <property type="project" value="UniProtKB-KW"/>
</dbReference>
<dbReference type="Proteomes" id="UP000516957">
    <property type="component" value="Unassembled WGS sequence"/>
</dbReference>
<dbReference type="GO" id="GO:1990817">
    <property type="term" value="F:poly(A) RNA polymerase activity"/>
    <property type="evidence" value="ECO:0007669"/>
    <property type="project" value="UniProtKB-EC"/>
</dbReference>
<dbReference type="Pfam" id="PF12627">
    <property type="entry name" value="PolyA_pol_RNAbd"/>
    <property type="match status" value="1"/>
</dbReference>
<evidence type="ECO:0000256" key="2">
    <source>
        <dbReference type="ARBA" id="ARBA00022679"/>
    </source>
</evidence>
<dbReference type="GO" id="GO:0046872">
    <property type="term" value="F:metal ion binding"/>
    <property type="evidence" value="ECO:0007669"/>
    <property type="project" value="UniProtKB-KW"/>
</dbReference>
<dbReference type="InterPro" id="IPR006674">
    <property type="entry name" value="HD_domain"/>
</dbReference>
<dbReference type="AlphaFoldDB" id="A0A7Y9F0A2"/>
<sequence>MPHDEPAPLSMVEVQRSVAAELDRIAPVIDELGRRFTDAGHEIALVGGPVRDAMLGRHHNDLDLTTSARPEQTERLLKGWADAIWDMGRDFGTIGCRKGEWQVEVTTYRSESYDPSSRKPDVAFGDTLAGDLGRRDFTVNAMAVRLPGREVEDPYGGVLDLAHRRLRTPGTPEDSFSDDPLRMMRAARFAAQLGFDVDESVVAAMTAMAERIEIISAERVRDELVKLVMAPHPRRGLTLLVETGLAERVLPELPALALERDEHHRHKDVYEHTLTVLEQSIDQEERLGGPDLVSRLAALMHDVGKPRTRRFLDDGTVTFHHHDVVGAKLTRKRMKALRFSNDEIEAVSALVELHLRFHGYGSGEWTDSAVRRYVRDAGDQLTRLHVLTRADSTTRNRRKAERLARTYDDLEARIERLAEAEELGAMRPDLDGNQIMEILGIGPGREVGQAYRHLLELRMDDGPLGEERAREELLAWWAQR</sequence>
<dbReference type="NCBIfam" id="TIGR02692">
    <property type="entry name" value="tRNA_CCA_actino"/>
    <property type="match status" value="1"/>
</dbReference>
<dbReference type="InterPro" id="IPR006675">
    <property type="entry name" value="HDIG_dom"/>
</dbReference>
<dbReference type="FunFam" id="1.10.3090.10:FF:000002">
    <property type="entry name" value="CCA tRNA nucleotidyltransferase"/>
    <property type="match status" value="1"/>
</dbReference>
<dbReference type="InterPro" id="IPR043519">
    <property type="entry name" value="NT_sf"/>
</dbReference>
<comment type="caution">
    <text evidence="9">The sequence shown here is derived from an EMBL/GenBank/DDBJ whole genome shotgun (WGS) entry which is preliminary data.</text>
</comment>
<comment type="cofactor">
    <cofactor evidence="1">
        <name>Mg(2+)</name>
        <dbReference type="ChEBI" id="CHEBI:18420"/>
    </cofactor>
</comment>
<dbReference type="CDD" id="cd05398">
    <property type="entry name" value="NT_ClassII-CCAase"/>
    <property type="match status" value="1"/>
</dbReference>
<reference evidence="9 10" key="1">
    <citation type="submission" date="2020-07" db="EMBL/GenBank/DDBJ databases">
        <title>Sequencing the genomes of 1000 actinobacteria strains.</title>
        <authorList>
            <person name="Klenk H.-P."/>
        </authorList>
    </citation>
    <scope>NUCLEOTIDE SEQUENCE [LARGE SCALE GENOMIC DNA]</scope>
    <source>
        <strain evidence="9 10">DSM 18965</strain>
    </source>
</reference>
<organism evidence="9 10">
    <name type="scientific">Nocardioides marinisabuli</name>
    <dbReference type="NCBI Taxonomy" id="419476"/>
    <lineage>
        <taxon>Bacteria</taxon>
        <taxon>Bacillati</taxon>
        <taxon>Actinomycetota</taxon>
        <taxon>Actinomycetes</taxon>
        <taxon>Propionibacteriales</taxon>
        <taxon>Nocardioidaceae</taxon>
        <taxon>Nocardioides</taxon>
    </lineage>
</organism>
<dbReference type="InterPro" id="IPR014065">
    <property type="entry name" value="tRNA_adenylyltransferase"/>
</dbReference>
<evidence type="ECO:0000256" key="4">
    <source>
        <dbReference type="ARBA" id="ARBA00022695"/>
    </source>
</evidence>
<feature type="domain" description="HD" evidence="8">
    <location>
        <begin position="269"/>
        <end position="387"/>
    </location>
</feature>
<proteinExistence type="predicted"/>
<dbReference type="InterPro" id="IPR003607">
    <property type="entry name" value="HD/PDEase_dom"/>
</dbReference>
<evidence type="ECO:0000256" key="3">
    <source>
        <dbReference type="ARBA" id="ARBA00022694"/>
    </source>
</evidence>
<keyword evidence="5" id="KW-0479">Metal-binding</keyword>
<dbReference type="Pfam" id="PF01966">
    <property type="entry name" value="HD"/>
    <property type="match status" value="1"/>
</dbReference>
<dbReference type="GO" id="GO:0000166">
    <property type="term" value="F:nucleotide binding"/>
    <property type="evidence" value="ECO:0007669"/>
    <property type="project" value="UniProtKB-KW"/>
</dbReference>
<evidence type="ECO:0000259" key="8">
    <source>
        <dbReference type="PROSITE" id="PS51831"/>
    </source>
</evidence>
<dbReference type="SMART" id="SM00471">
    <property type="entry name" value="HDc"/>
    <property type="match status" value="1"/>
</dbReference>
<keyword evidence="7" id="KW-0460">Magnesium</keyword>
<dbReference type="SUPFAM" id="SSF81301">
    <property type="entry name" value="Nucleotidyltransferase"/>
    <property type="match status" value="1"/>
</dbReference>
<dbReference type="InterPro" id="IPR050264">
    <property type="entry name" value="Bact_CCA-adding_enz_type3_sf"/>
</dbReference>
<dbReference type="EMBL" id="JACCBE010000001">
    <property type="protein sequence ID" value="NYD57001.1"/>
    <property type="molecule type" value="Genomic_DNA"/>
</dbReference>
<keyword evidence="2 9" id="KW-0808">Transferase</keyword>
<keyword evidence="10" id="KW-1185">Reference proteome</keyword>
<dbReference type="InterPro" id="IPR002646">
    <property type="entry name" value="PolA_pol_head_dom"/>
</dbReference>
<dbReference type="EC" id="2.7.7.19" evidence="9"/>
<dbReference type="InterPro" id="IPR032828">
    <property type="entry name" value="PolyA_RNA-bd"/>
</dbReference>
<dbReference type="GO" id="GO:0000049">
    <property type="term" value="F:tRNA binding"/>
    <property type="evidence" value="ECO:0007669"/>
    <property type="project" value="TreeGrafter"/>
</dbReference>
<dbReference type="PANTHER" id="PTHR46173">
    <property type="entry name" value="CCA TRNA NUCLEOTIDYLTRANSFERASE 1, MITOCHONDRIAL"/>
    <property type="match status" value="1"/>
</dbReference>
<keyword evidence="6" id="KW-0547">Nucleotide-binding</keyword>
<protein>
    <submittedName>
        <fullName evidence="9">Poly(A) polymerase</fullName>
        <ecNumber evidence="9">2.7.7.19</ecNumber>
    </submittedName>
</protein>
<dbReference type="CDD" id="cd00077">
    <property type="entry name" value="HDc"/>
    <property type="match status" value="1"/>
</dbReference>
<dbReference type="Gene3D" id="3.30.460.10">
    <property type="entry name" value="Beta Polymerase, domain 2"/>
    <property type="match status" value="1"/>
</dbReference>
<dbReference type="NCBIfam" id="TIGR00277">
    <property type="entry name" value="HDIG"/>
    <property type="match status" value="1"/>
</dbReference>
<keyword evidence="3" id="KW-0819">tRNA processing</keyword>
<dbReference type="Gene3D" id="1.10.3090.10">
    <property type="entry name" value="cca-adding enzyme, domain 2"/>
    <property type="match status" value="1"/>
</dbReference>
<dbReference type="PANTHER" id="PTHR46173:SF1">
    <property type="entry name" value="CCA TRNA NUCLEOTIDYLTRANSFERASE 1, MITOCHONDRIAL"/>
    <property type="match status" value="1"/>
</dbReference>
<dbReference type="SUPFAM" id="SSF81891">
    <property type="entry name" value="Poly A polymerase C-terminal region-like"/>
    <property type="match status" value="1"/>
</dbReference>